<proteinExistence type="predicted"/>
<dbReference type="GO" id="GO:0097367">
    <property type="term" value="F:carbohydrate derivative binding"/>
    <property type="evidence" value="ECO:0007669"/>
    <property type="project" value="InterPro"/>
</dbReference>
<dbReference type="SUPFAM" id="SSF53697">
    <property type="entry name" value="SIS domain"/>
    <property type="match status" value="1"/>
</dbReference>
<dbReference type="InterPro" id="IPR035466">
    <property type="entry name" value="GlmS/AgaS_SIS"/>
</dbReference>
<name>A0A0A0D7C5_9PROT</name>
<dbReference type="EMBL" id="JANX01000131">
    <property type="protein sequence ID" value="KGM33985.1"/>
    <property type="molecule type" value="Genomic_DNA"/>
</dbReference>
<dbReference type="InterPro" id="IPR046348">
    <property type="entry name" value="SIS_dom_sf"/>
</dbReference>
<dbReference type="OrthoDB" id="8152332at2"/>
<dbReference type="GO" id="GO:0006047">
    <property type="term" value="P:UDP-N-acetylglucosamine metabolic process"/>
    <property type="evidence" value="ECO:0007669"/>
    <property type="project" value="TreeGrafter"/>
</dbReference>
<dbReference type="GO" id="GO:0006002">
    <property type="term" value="P:fructose 6-phosphate metabolic process"/>
    <property type="evidence" value="ECO:0007669"/>
    <property type="project" value="TreeGrafter"/>
</dbReference>
<organism evidence="4 5">
    <name type="scientific">Inquilinus limosus MP06</name>
    <dbReference type="NCBI Taxonomy" id="1398085"/>
    <lineage>
        <taxon>Bacteria</taxon>
        <taxon>Pseudomonadati</taxon>
        <taxon>Pseudomonadota</taxon>
        <taxon>Alphaproteobacteria</taxon>
        <taxon>Rhodospirillales</taxon>
        <taxon>Rhodospirillaceae</taxon>
        <taxon>Inquilinus</taxon>
    </lineage>
</organism>
<dbReference type="Proteomes" id="UP000029995">
    <property type="component" value="Unassembled WGS sequence"/>
</dbReference>
<evidence type="ECO:0000313" key="5">
    <source>
        <dbReference type="Proteomes" id="UP000029995"/>
    </source>
</evidence>
<dbReference type="AlphaFoldDB" id="A0A0A0D7C5"/>
<evidence type="ECO:0000259" key="3">
    <source>
        <dbReference type="PROSITE" id="PS51464"/>
    </source>
</evidence>
<dbReference type="GO" id="GO:0006487">
    <property type="term" value="P:protein N-linked glycosylation"/>
    <property type="evidence" value="ECO:0007669"/>
    <property type="project" value="TreeGrafter"/>
</dbReference>
<comment type="caution">
    <text evidence="4">The sequence shown here is derived from an EMBL/GenBank/DDBJ whole genome shotgun (WGS) entry which is preliminary data.</text>
</comment>
<keyword evidence="2" id="KW-0677">Repeat</keyword>
<reference evidence="4 5" key="1">
    <citation type="submission" date="2014-01" db="EMBL/GenBank/DDBJ databases">
        <title>Genome sequence determination for a cystic fibrosis isolate, Inquilinus limosus.</title>
        <authorList>
            <person name="Pino M."/>
            <person name="Di Conza J."/>
            <person name="Gutkind G."/>
        </authorList>
    </citation>
    <scope>NUCLEOTIDE SEQUENCE [LARGE SCALE GENOMIC DNA]</scope>
    <source>
        <strain evidence="4 5">MP06</strain>
    </source>
</reference>
<dbReference type="CDD" id="cd05008">
    <property type="entry name" value="SIS_GlmS_GlmD_1"/>
    <property type="match status" value="1"/>
</dbReference>
<sequence>MQIGTYIRQQPEIFAGLPATLAPVLAGLPSLARMPERIVLLGTGSSMNALLAGADALEAATGAAIVAKEPEAFLRRPPRAGSVPTLVLAASQSGMSITSIESVRLAVASGFPTAVITADGDSPIAKAGADVVLIPIGPETVGPKTKGYTATALAVLAVAAQLGRRPIETTSLAAALERTVESARLAADSLLARYGVPDYILVAGQAGHVGTALEASLKIAEISGVPTAAFDTEEALHGHCYGTTAQSLVIVIAQSETEAKVAANLGEALTELGPRLAVCNLSGHATRFDWAVEWPAHADAERLGPAWAPIPFQWLACALAVARGVNPDAMIYPDIGKKLNVRLRPAAA</sequence>
<accession>A0A0A0D7C5</accession>
<feature type="domain" description="SIS" evidence="3">
    <location>
        <begin position="186"/>
        <end position="330"/>
    </location>
</feature>
<dbReference type="Pfam" id="PF01380">
    <property type="entry name" value="SIS"/>
    <property type="match status" value="2"/>
</dbReference>
<dbReference type="RefSeq" id="WP_034836698.1">
    <property type="nucleotide sequence ID" value="NZ_JANX01000131.1"/>
</dbReference>
<dbReference type="PANTHER" id="PTHR10937:SF17">
    <property type="entry name" value="GLUCOSAMINE-FRUCTOSE-6-PHOSPHATE AMINOTRANSFERASE"/>
    <property type="match status" value="1"/>
</dbReference>
<keyword evidence="1" id="KW-0808">Transferase</keyword>
<evidence type="ECO:0000313" key="4">
    <source>
        <dbReference type="EMBL" id="KGM33985.1"/>
    </source>
</evidence>
<feature type="domain" description="SIS" evidence="3">
    <location>
        <begin position="25"/>
        <end position="168"/>
    </location>
</feature>
<dbReference type="InterPro" id="IPR001347">
    <property type="entry name" value="SIS_dom"/>
</dbReference>
<gene>
    <name evidence="4" type="ORF">P409_12825</name>
</gene>
<dbReference type="Gene3D" id="3.40.50.10490">
    <property type="entry name" value="Glucose-6-phosphate isomerase like protein, domain 1"/>
    <property type="match status" value="2"/>
</dbReference>
<dbReference type="PROSITE" id="PS51464">
    <property type="entry name" value="SIS"/>
    <property type="match status" value="2"/>
</dbReference>
<evidence type="ECO:0000256" key="2">
    <source>
        <dbReference type="ARBA" id="ARBA00022737"/>
    </source>
</evidence>
<protein>
    <recommendedName>
        <fullName evidence="3">SIS domain-containing protein</fullName>
    </recommendedName>
</protein>
<keyword evidence="1" id="KW-0032">Aminotransferase</keyword>
<evidence type="ECO:0000256" key="1">
    <source>
        <dbReference type="ARBA" id="ARBA00022576"/>
    </source>
</evidence>
<dbReference type="GO" id="GO:0004360">
    <property type="term" value="F:glutamine-fructose-6-phosphate transaminase (isomerizing) activity"/>
    <property type="evidence" value="ECO:0007669"/>
    <property type="project" value="TreeGrafter"/>
</dbReference>
<dbReference type="PANTHER" id="PTHR10937">
    <property type="entry name" value="GLUCOSAMINE--FRUCTOSE-6-PHOSPHATE AMINOTRANSFERASE, ISOMERIZING"/>
    <property type="match status" value="1"/>
</dbReference>